<feature type="transmembrane region" description="Helical" evidence="1">
    <location>
        <begin position="47"/>
        <end position="64"/>
    </location>
</feature>
<dbReference type="Proteomes" id="UP000024332">
    <property type="component" value="Unassembled WGS sequence"/>
</dbReference>
<dbReference type="EMBL" id="JFZT01000052">
    <property type="protein sequence ID" value="EZQ02265.1"/>
    <property type="molecule type" value="Genomic_DNA"/>
</dbReference>
<protein>
    <recommendedName>
        <fullName evidence="4">Stage II sporulation protein M</fullName>
    </recommendedName>
</protein>
<feature type="transmembrane region" description="Helical" evidence="1">
    <location>
        <begin position="112"/>
        <end position="130"/>
    </location>
</feature>
<dbReference type="RefSeq" id="WP_052349525.1">
    <property type="nucleotide sequence ID" value="NZ_JFZT01000052.1"/>
</dbReference>
<keyword evidence="3" id="KW-1185">Reference proteome</keyword>
<keyword evidence="1" id="KW-0472">Membrane</keyword>
<comment type="caution">
    <text evidence="2">The sequence shown here is derived from an EMBL/GenBank/DDBJ whole genome shotgun (WGS) entry which is preliminary data.</text>
</comment>
<feature type="transmembrane region" description="Helical" evidence="1">
    <location>
        <begin position="71"/>
        <end position="92"/>
    </location>
</feature>
<evidence type="ECO:0000256" key="1">
    <source>
        <dbReference type="SAM" id="Phobius"/>
    </source>
</evidence>
<dbReference type="AlphaFoldDB" id="A0A031LMY0"/>
<dbReference type="Pfam" id="PF06157">
    <property type="entry name" value="DUF973"/>
    <property type="match status" value="1"/>
</dbReference>
<keyword evidence="1" id="KW-1133">Transmembrane helix</keyword>
<feature type="transmembrane region" description="Helical" evidence="1">
    <location>
        <begin position="137"/>
        <end position="154"/>
    </location>
</feature>
<proteinExistence type="predicted"/>
<gene>
    <name evidence="2" type="ORF">CM19_10695</name>
</gene>
<keyword evidence="1" id="KW-0812">Transmembrane</keyword>
<evidence type="ECO:0008006" key="4">
    <source>
        <dbReference type="Google" id="ProtNLM"/>
    </source>
</evidence>
<evidence type="ECO:0000313" key="2">
    <source>
        <dbReference type="EMBL" id="EZQ02265.1"/>
    </source>
</evidence>
<dbReference type="OrthoDB" id="42180at2157"/>
<feature type="transmembrane region" description="Helical" evidence="1">
    <location>
        <begin position="166"/>
        <end position="184"/>
    </location>
</feature>
<sequence>MSRNVKYITIIFLAELAIFFIASAIPVSNPKLVQSFSTERSQIVQQPYVIEALSIFSHNLVIALTEFIPGFGIAMLGFSIFSTGVVLSAISLSQGIPGLFSALSLMTLPHSWLELPSYAIAAGSGIYILIDKNWKRFVLMIGFVTLELFLAAFTEAAEIVVESINIGYSYLFWIPAALFIYALYKAFTWINSYADSISSASSTPLQGIYSSQTAYSNPGYSAPEFQRQPTQVGVGFVKAGKAQLTIYSPRPIQISSIQILAQGVLPSSVYPQLINPGYNYITVELTGSESLSYGANYVIVFTFSDGTTISANVIYQGN</sequence>
<name>A0A031LMY0_9CREN</name>
<organism evidence="2 3">
    <name type="scientific">Candidatus Acidianus copahuensis</name>
    <dbReference type="NCBI Taxonomy" id="1160895"/>
    <lineage>
        <taxon>Archaea</taxon>
        <taxon>Thermoproteota</taxon>
        <taxon>Thermoprotei</taxon>
        <taxon>Sulfolobales</taxon>
        <taxon>Sulfolobaceae</taxon>
        <taxon>Acidianus</taxon>
    </lineage>
</organism>
<dbReference type="InterPro" id="IPR009321">
    <property type="entry name" value="DUF973"/>
</dbReference>
<reference evidence="2 3" key="1">
    <citation type="submission" date="2014-03" db="EMBL/GenBank/DDBJ databases">
        <title>Draft genome sequence of the novel thermoacidophilic archaea Acidianus copahuensis ALE1 strain, isolated from Copahue volcanic area in Neuquen Argentina.</title>
        <authorList>
            <person name="Urbieta M.S."/>
            <person name="Rascovan N."/>
            <person name="Castro C."/>
            <person name="Revale S."/>
            <person name="Giaveno M.A."/>
            <person name="Vazquez M.P."/>
            <person name="Donati E.R."/>
        </authorList>
    </citation>
    <scope>NUCLEOTIDE SEQUENCE [LARGE SCALE GENOMIC DNA]</scope>
    <source>
        <strain evidence="2 3">ALE1</strain>
    </source>
</reference>
<evidence type="ECO:0000313" key="3">
    <source>
        <dbReference type="Proteomes" id="UP000024332"/>
    </source>
</evidence>
<feature type="transmembrane region" description="Helical" evidence="1">
    <location>
        <begin position="7"/>
        <end position="27"/>
    </location>
</feature>
<accession>A0A031LMY0</accession>